<dbReference type="EMBL" id="LSZO01000018">
    <property type="protein sequence ID" value="KXU39263.1"/>
    <property type="molecule type" value="Genomic_DNA"/>
</dbReference>
<dbReference type="RefSeq" id="WP_068386879.1">
    <property type="nucleotide sequence ID" value="NZ_LSZO01000018.1"/>
</dbReference>
<keyword evidence="4" id="KW-0574">Periplasm</keyword>
<evidence type="ECO:0008006" key="7">
    <source>
        <dbReference type="Google" id="ProtNLM"/>
    </source>
</evidence>
<comment type="caution">
    <text evidence="5">The sequence shown here is derived from an EMBL/GenBank/DDBJ whole genome shotgun (WGS) entry which is preliminary data.</text>
</comment>
<dbReference type="AlphaFoldDB" id="A0A139SXB1"/>
<comment type="subcellular location">
    <subcellularLocation>
        <location evidence="1">Periplasm</location>
    </subcellularLocation>
</comment>
<evidence type="ECO:0000256" key="4">
    <source>
        <dbReference type="ARBA" id="ARBA00022764"/>
    </source>
</evidence>
<organism evidence="5 6">
    <name type="scientific">Ventosimonas gracilis</name>
    <dbReference type="NCBI Taxonomy" id="1680762"/>
    <lineage>
        <taxon>Bacteria</taxon>
        <taxon>Pseudomonadati</taxon>
        <taxon>Pseudomonadota</taxon>
        <taxon>Gammaproteobacteria</taxon>
        <taxon>Pseudomonadales</taxon>
        <taxon>Ventosimonadaceae</taxon>
        <taxon>Ventosimonas</taxon>
    </lineage>
</organism>
<dbReference type="SUPFAM" id="SSF53850">
    <property type="entry name" value="Periplasmic binding protein-like II"/>
    <property type="match status" value="1"/>
</dbReference>
<evidence type="ECO:0000256" key="1">
    <source>
        <dbReference type="ARBA" id="ARBA00004418"/>
    </source>
</evidence>
<dbReference type="GO" id="GO:0015846">
    <property type="term" value="P:polyamine transport"/>
    <property type="evidence" value="ECO:0007669"/>
    <property type="project" value="InterPro"/>
</dbReference>
<keyword evidence="2" id="KW-0813">Transport</keyword>
<keyword evidence="3" id="KW-0732">Signal</keyword>
<dbReference type="InterPro" id="IPR001188">
    <property type="entry name" value="Sperm_putr-bd"/>
</dbReference>
<gene>
    <name evidence="5" type="ORF">AXE65_09305</name>
</gene>
<dbReference type="Proteomes" id="UP000072660">
    <property type="component" value="Unassembled WGS sequence"/>
</dbReference>
<evidence type="ECO:0000256" key="3">
    <source>
        <dbReference type="ARBA" id="ARBA00022729"/>
    </source>
</evidence>
<dbReference type="PANTHER" id="PTHR30222">
    <property type="entry name" value="SPERMIDINE/PUTRESCINE-BINDING PERIPLASMIC PROTEIN"/>
    <property type="match status" value="1"/>
</dbReference>
<reference evidence="5 6" key="1">
    <citation type="submission" date="2016-02" db="EMBL/GenBank/DDBJ databases">
        <authorList>
            <person name="Wen L."/>
            <person name="He K."/>
            <person name="Yang H."/>
        </authorList>
    </citation>
    <scope>NUCLEOTIDE SEQUENCE [LARGE SCALE GENOMIC DNA]</scope>
    <source>
        <strain evidence="5 6">CV58</strain>
    </source>
</reference>
<dbReference type="PANTHER" id="PTHR30222:SF18">
    <property type="entry name" value="BIFUNCTIONAL POLYHYDROXYBUTYRATE SYNTHASE _ ABC TRANSPORTER PERIPLASMIC BINDING PROTEIN-RELATED"/>
    <property type="match status" value="1"/>
</dbReference>
<accession>A0A139SXB1</accession>
<name>A0A139SXB1_9GAMM</name>
<dbReference type="Gene3D" id="3.40.190.10">
    <property type="entry name" value="Periplasmic binding protein-like II"/>
    <property type="match status" value="2"/>
</dbReference>
<dbReference type="GO" id="GO:0019808">
    <property type="term" value="F:polyamine binding"/>
    <property type="evidence" value="ECO:0007669"/>
    <property type="project" value="InterPro"/>
</dbReference>
<dbReference type="GO" id="GO:0042597">
    <property type="term" value="C:periplasmic space"/>
    <property type="evidence" value="ECO:0007669"/>
    <property type="project" value="UniProtKB-SubCell"/>
</dbReference>
<dbReference type="InterPro" id="IPR006059">
    <property type="entry name" value="SBP"/>
</dbReference>
<dbReference type="PRINTS" id="PR00909">
    <property type="entry name" value="SPERMDNBNDNG"/>
</dbReference>
<sequence>MPILQSYQASSIKHQASSIKHCLIFLCGCVFSVAVSAQSIIKVYNWDDYIDQTVLEDFEKETGIKIDYHTFGSEREIRQLIDSNTLMDVAVVPHFSLPHLMEEQRLNKLNPALLSNQENLDAFILSRMSLLGANGYAMPYLWGSVAFGFNRPLTQKILGADFKEDWSLLFDPSKNAQLNSCGMAMADAPYEIYAALLDFKGSSDSLDRVPLARFRRFFNKSLLPIRSNLRYIDSARYFDGLGKGDLCLVAGWSSGILHAMQRNQDVQAVFPEDSTLTIIMEALVIPRTSQNPAAAHQLIDFLLRFDVSARNVEKTLSGSPLKNIGSFLKPELQNAPFLYIDEKIKSHVQLLESPGQAQKEEMDKLWEGFLNARDMR</sequence>
<keyword evidence="6" id="KW-1185">Reference proteome</keyword>
<evidence type="ECO:0000313" key="5">
    <source>
        <dbReference type="EMBL" id="KXU39263.1"/>
    </source>
</evidence>
<dbReference type="Pfam" id="PF13416">
    <property type="entry name" value="SBP_bac_8"/>
    <property type="match status" value="1"/>
</dbReference>
<evidence type="ECO:0000256" key="2">
    <source>
        <dbReference type="ARBA" id="ARBA00022448"/>
    </source>
</evidence>
<proteinExistence type="predicted"/>
<evidence type="ECO:0000313" key="6">
    <source>
        <dbReference type="Proteomes" id="UP000072660"/>
    </source>
</evidence>
<dbReference type="OrthoDB" id="9769319at2"/>
<protein>
    <recommendedName>
        <fullName evidence="7">Putrescine-binding periplasmic protein</fullName>
    </recommendedName>
</protein>